<evidence type="ECO:0000313" key="5">
    <source>
        <dbReference type="EMBL" id="RZT75641.1"/>
    </source>
</evidence>
<feature type="domain" description="Methyl-accepting transducer" evidence="4">
    <location>
        <begin position="117"/>
        <end position="333"/>
    </location>
</feature>
<evidence type="ECO:0000256" key="1">
    <source>
        <dbReference type="ARBA" id="ARBA00023224"/>
    </source>
</evidence>
<keyword evidence="3" id="KW-0812">Transmembrane</keyword>
<evidence type="ECO:0000259" key="4">
    <source>
        <dbReference type="PROSITE" id="PS50111"/>
    </source>
</evidence>
<evidence type="ECO:0000313" key="6">
    <source>
        <dbReference type="Proteomes" id="UP000292136"/>
    </source>
</evidence>
<dbReference type="SUPFAM" id="SSF58104">
    <property type="entry name" value="Methyl-accepting chemotaxis protein (MCP) signaling domain"/>
    <property type="match status" value="1"/>
</dbReference>
<reference evidence="5 6" key="1">
    <citation type="submission" date="2019-02" db="EMBL/GenBank/DDBJ databases">
        <title>Genomic Encyclopedia of Type Strains, Phase IV (KMG-IV): sequencing the most valuable type-strain genomes for metagenomic binning, comparative biology and taxonomic classification.</title>
        <authorList>
            <person name="Goeker M."/>
        </authorList>
    </citation>
    <scope>NUCLEOTIDE SEQUENCE [LARGE SCALE GENOMIC DNA]</scope>
    <source>
        <strain evidence="5 6">DSM 21223</strain>
    </source>
</reference>
<evidence type="ECO:0000256" key="3">
    <source>
        <dbReference type="SAM" id="Phobius"/>
    </source>
</evidence>
<keyword evidence="6" id="KW-1185">Reference proteome</keyword>
<evidence type="ECO:0000256" key="2">
    <source>
        <dbReference type="PROSITE-ProRule" id="PRU00284"/>
    </source>
</evidence>
<dbReference type="InterPro" id="IPR004089">
    <property type="entry name" value="MCPsignal_dom"/>
</dbReference>
<name>A0ABY0IKD4_9RHOO</name>
<accession>A0ABY0IKD4</accession>
<keyword evidence="1 2" id="KW-0807">Transducer</keyword>
<protein>
    <submittedName>
        <fullName evidence="5">Methyl-accepting chemotaxis protein</fullName>
    </submittedName>
</protein>
<organism evidence="5 6">
    <name type="scientific">Azospira oryzae</name>
    <dbReference type="NCBI Taxonomy" id="146939"/>
    <lineage>
        <taxon>Bacteria</taxon>
        <taxon>Pseudomonadati</taxon>
        <taxon>Pseudomonadota</taxon>
        <taxon>Betaproteobacteria</taxon>
        <taxon>Rhodocyclales</taxon>
        <taxon>Rhodocyclaceae</taxon>
        <taxon>Azospira</taxon>
    </lineage>
</organism>
<keyword evidence="3" id="KW-0472">Membrane</keyword>
<dbReference type="PANTHER" id="PTHR32089:SF41">
    <property type="entry name" value="METHYL-ACCEPTING CHEMOTAXIS PROTEIN"/>
    <property type="match status" value="1"/>
</dbReference>
<comment type="caution">
    <text evidence="5">The sequence shown here is derived from an EMBL/GenBank/DDBJ whole genome shotgun (WGS) entry which is preliminary data.</text>
</comment>
<dbReference type="Pfam" id="PF00015">
    <property type="entry name" value="MCPsignal"/>
    <property type="match status" value="1"/>
</dbReference>
<sequence length="407" mass="43639">MNGWAKLSGFGLVWALLVAATMAAIDPALRGAPFSVGIGAIVVGWLLFSLLLRDSSADGKESSGGDVAGGEGVRLLAETGEVMQRASDEFHSQFEEARADVTRTQQIFSEAIGTLIQSFTAMSQQARRQQELGTGIISSQRGEDGAADFAGFAQHTSETLHAFVDSVVANSKLAMELVEMTDKMSEQMKRITGMLGEIEGISKQTNLLALNAAIEAARAGEAGRGFAVVADEVRDLSGRTSHFSQQIRGQLVTMQQSIEMTEQAINKMAAQDMTFALKSKQGVEVAMQNIEALNHRTGETIDELNHISESMEQSVNQAVVSLQFQDMVTQLLSHVNGRLESVQAVLGEVRALAAAAQCGQGEMSAAQADSLRQSLLQARTQVDGLRQRTSNNPVSQEGFNTGEIELF</sequence>
<proteinExistence type="predicted"/>
<gene>
    <name evidence="5" type="ORF">EV678_2825</name>
</gene>
<dbReference type="Gene3D" id="1.10.287.950">
    <property type="entry name" value="Methyl-accepting chemotaxis protein"/>
    <property type="match status" value="1"/>
</dbReference>
<dbReference type="SMART" id="SM00283">
    <property type="entry name" value="MA"/>
    <property type="match status" value="1"/>
</dbReference>
<dbReference type="EMBL" id="SHKM01000003">
    <property type="protein sequence ID" value="RZT75641.1"/>
    <property type="molecule type" value="Genomic_DNA"/>
</dbReference>
<feature type="transmembrane region" description="Helical" evidence="3">
    <location>
        <begin position="33"/>
        <end position="52"/>
    </location>
</feature>
<dbReference type="PROSITE" id="PS50111">
    <property type="entry name" value="CHEMOTAXIS_TRANSDUC_2"/>
    <property type="match status" value="1"/>
</dbReference>
<dbReference type="PANTHER" id="PTHR32089">
    <property type="entry name" value="METHYL-ACCEPTING CHEMOTAXIS PROTEIN MCPB"/>
    <property type="match status" value="1"/>
</dbReference>
<keyword evidence="3" id="KW-1133">Transmembrane helix</keyword>
<dbReference type="Proteomes" id="UP000292136">
    <property type="component" value="Unassembled WGS sequence"/>
</dbReference>